<dbReference type="Pfam" id="PF14307">
    <property type="entry name" value="Glyco_tran_WbsX"/>
    <property type="match status" value="1"/>
</dbReference>
<gene>
    <name evidence="1" type="ORF">SAMN05660349_00732</name>
</gene>
<dbReference type="Gene3D" id="3.20.20.80">
    <property type="entry name" value="Glycosidases"/>
    <property type="match status" value="1"/>
</dbReference>
<dbReference type="Proteomes" id="UP000190852">
    <property type="component" value="Unassembled WGS sequence"/>
</dbReference>
<dbReference type="RefSeq" id="WP_079682442.1">
    <property type="nucleotide sequence ID" value="NZ_FUYQ01000004.1"/>
</dbReference>
<reference evidence="2" key="1">
    <citation type="submission" date="2017-02" db="EMBL/GenBank/DDBJ databases">
        <authorList>
            <person name="Varghese N."/>
            <person name="Submissions S."/>
        </authorList>
    </citation>
    <scope>NUCLEOTIDE SEQUENCE [LARGE SCALE GENOMIC DNA]</scope>
    <source>
        <strain evidence="2">DSM 24967</strain>
    </source>
</reference>
<dbReference type="PANTHER" id="PTHR41244">
    <property type="entry name" value="RHAMNAN SYNTHESIS F"/>
    <property type="match status" value="1"/>
</dbReference>
<dbReference type="PANTHER" id="PTHR41244:SF1">
    <property type="entry name" value="GLYCOSYLTRANSFERASE"/>
    <property type="match status" value="1"/>
</dbReference>
<dbReference type="CDD" id="cd11579">
    <property type="entry name" value="Glyco_tran_WbsX"/>
    <property type="match status" value="1"/>
</dbReference>
<accession>A0A1T5ALI0</accession>
<proteinExistence type="predicted"/>
<evidence type="ECO:0000313" key="2">
    <source>
        <dbReference type="Proteomes" id="UP000190852"/>
    </source>
</evidence>
<organism evidence="1 2">
    <name type="scientific">Parabacteroides chartae</name>
    <dbReference type="NCBI Taxonomy" id="1037355"/>
    <lineage>
        <taxon>Bacteria</taxon>
        <taxon>Pseudomonadati</taxon>
        <taxon>Bacteroidota</taxon>
        <taxon>Bacteroidia</taxon>
        <taxon>Bacteroidales</taxon>
        <taxon>Tannerellaceae</taxon>
        <taxon>Parabacteroides</taxon>
    </lineage>
</organism>
<dbReference type="AlphaFoldDB" id="A0A1T5ALI0"/>
<name>A0A1T5ALI0_9BACT</name>
<evidence type="ECO:0000313" key="1">
    <source>
        <dbReference type="EMBL" id="SKB35700.1"/>
    </source>
</evidence>
<keyword evidence="2" id="KW-1185">Reference proteome</keyword>
<dbReference type="InterPro" id="IPR032719">
    <property type="entry name" value="WbsX"/>
</dbReference>
<protein>
    <submittedName>
        <fullName evidence="1">Lipopolysaccharide biosynthesis protein</fullName>
    </submittedName>
</protein>
<sequence length="364" mass="42449">MSGSRAKIIAYYLPQYHPTPDNDKWWGKGFTEWTNVAKASPLFKGHYQPKIPADLGFYDLRLPEVREQQAQLARQAGLEGFCYYHYWFGNGKQELELPFNEVVRSGKPDFPFCLCWANESWYAKSWNKDGKVGKANLLIQQEYPGTADHEKHFYALLSALKDPRYIKIENKPVFVIYKPLQFPNVRHFIGEWNSLAIRNGLEGIYFIGYTTNVEYEYSQITEQGFDAVNSCNLSRFFNYGNFIINTYKIICANYFHIPNRTPYKKAMRYFVGEMEKETHVYPSLIPNWDHTPRSGGNGYLLTDSTPRLFEKHVRNTLHILSAKPTEHQICFLKSWNEWGEGNYVEPDLKYGCGYLEALRNAVIE</sequence>
<dbReference type="EMBL" id="FUYQ01000004">
    <property type="protein sequence ID" value="SKB35700.1"/>
    <property type="molecule type" value="Genomic_DNA"/>
</dbReference>